<feature type="signal peptide" evidence="5">
    <location>
        <begin position="1"/>
        <end position="23"/>
    </location>
</feature>
<dbReference type="Pfam" id="PF01095">
    <property type="entry name" value="Pectinesterase"/>
    <property type="match status" value="1"/>
</dbReference>
<name>A0A1B1S8I0_9BACT</name>
<evidence type="ECO:0000256" key="4">
    <source>
        <dbReference type="ARBA" id="ARBA00023180"/>
    </source>
</evidence>
<dbReference type="EMBL" id="CP015402">
    <property type="protein sequence ID" value="ANU63102.1"/>
    <property type="molecule type" value="Genomic_DNA"/>
</dbReference>
<dbReference type="Proteomes" id="UP000186351">
    <property type="component" value="Chromosome"/>
</dbReference>
<dbReference type="STRING" id="1796646.A4V02_04825"/>
<dbReference type="Gene3D" id="2.160.20.10">
    <property type="entry name" value="Single-stranded right-handed beta-helix, Pectin lyase-like"/>
    <property type="match status" value="2"/>
</dbReference>
<keyword evidence="5" id="KW-0732">Signal</keyword>
<dbReference type="KEGG" id="pary:A4V02_04825"/>
<dbReference type="PANTHER" id="PTHR42970:SF1">
    <property type="entry name" value="PECTATE LYASE C-RELATED"/>
    <property type="match status" value="1"/>
</dbReference>
<dbReference type="InterPro" id="IPR012334">
    <property type="entry name" value="Pectin_lyas_fold"/>
</dbReference>
<proteinExistence type="predicted"/>
<dbReference type="GO" id="GO:0046872">
    <property type="term" value="F:metal ion binding"/>
    <property type="evidence" value="ECO:0007669"/>
    <property type="project" value="UniProtKB-KW"/>
</dbReference>
<keyword evidence="3" id="KW-0063">Aspartyl esterase</keyword>
<dbReference type="InterPro" id="IPR000070">
    <property type="entry name" value="Pectinesterase_cat"/>
</dbReference>
<dbReference type="GO" id="GO:0042545">
    <property type="term" value="P:cell wall modification"/>
    <property type="evidence" value="ECO:0007669"/>
    <property type="project" value="InterPro"/>
</dbReference>
<gene>
    <name evidence="7" type="ORF">A4V02_04825</name>
</gene>
<evidence type="ECO:0000256" key="1">
    <source>
        <dbReference type="ARBA" id="ARBA00022723"/>
    </source>
</evidence>
<keyword evidence="1" id="KW-0479">Metal-binding</keyword>
<accession>A0A1Z2XK49</accession>
<feature type="chain" id="PRO_5008529258" description="Pectinesterase catalytic domain-containing protein" evidence="5">
    <location>
        <begin position="24"/>
        <end position="1294"/>
    </location>
</feature>
<dbReference type="GO" id="GO:0030599">
    <property type="term" value="F:pectinesterase activity"/>
    <property type="evidence" value="ECO:0007669"/>
    <property type="project" value="InterPro"/>
</dbReference>
<evidence type="ECO:0000313" key="8">
    <source>
        <dbReference type="Proteomes" id="UP000186351"/>
    </source>
</evidence>
<evidence type="ECO:0000256" key="3">
    <source>
        <dbReference type="ARBA" id="ARBA00023085"/>
    </source>
</evidence>
<feature type="domain" description="Pectinesterase catalytic" evidence="6">
    <location>
        <begin position="349"/>
        <end position="648"/>
    </location>
</feature>
<accession>A0A1B1S8I0</accession>
<dbReference type="GeneID" id="65536171"/>
<reference evidence="8" key="1">
    <citation type="submission" date="2016-04" db="EMBL/GenBank/DDBJ databases">
        <title>Complete Genome Sequences of Twelve Strains of a Stable Defined Moderately Diverse Mouse Microbiota 2 (sDMDMm2).</title>
        <authorList>
            <person name="Uchimura Y."/>
            <person name="Wyss M."/>
            <person name="Brugiroux S."/>
            <person name="Limenitakis J.P."/>
            <person name="Stecher B."/>
            <person name="McCoy K.D."/>
            <person name="Macpherson A.J."/>
        </authorList>
    </citation>
    <scope>NUCLEOTIDE SEQUENCE [LARGE SCALE GENOMIC DNA]</scope>
    <source>
        <strain evidence="8">YL27</strain>
    </source>
</reference>
<sequence length="1294" mass="141908">MKLNPSFLCASSIALFASFSADAAIEGSFDPASVVEQWSNSSTYPKVIDINFSDESWPSTWQKETGRDCPEWADGGYVNAVLTTPANGDASDVSYPVLFHNCTFATKKSFNGRAGVTAAFARQYYLGDKCSGNSSSTYNNWTVKGHTHYLEDNITYDDKGKPNYGEAGFVQMCRNAAINGESMHGWMEIDHIPYVDIIQWSWSSTSWGRGIKCDYKVGDGEWKPLVWMGSERQKNGWTVFSDQGYFMENKIDAHDVSIRWRVWDGEIKGNPVQSDVFTHYADPMAERQAPRVHKIQIFGTEITASDAEYARENPIGDIGTPSDLGDYGFSGDTQKKPSPDTDAEIVTYTVGAADTADYSSIQSAIDAIPAYTRGIIYLHPGIYEENVYAGRKGEEPKFISIIGEDPATTIITSSTSRGGSNSGNSYLDCAALNVFVDRFYAEGITIRNTSGNVGQAEALYTAGDAHVFNNCVISGYQDTYKANVGSRGYFVNCVISGATDFIYDGGLEWFENCEIRCLKGGGYITAPAETAMPMTKLLYPELSADRFYPGLFFRNCRITSENGVATGAYTLGRPWKDTCGAMFIGCILGNHISRAGWSSWNGTENNASLYEYKNMTEDGTFTDISGRASFSHQATDNEVEAYMNPEFMFGKLSDIEFDYSSILRGSATPRNFDITDKGIFWDADENVAAFIIYKNGKFCGISAKPEFTEGIEPGASYAVRSVSRHGVMSSPVNASEARSLLAFPSAEGFGKYTSGGRGGRVVTVTSLADDNSEGTLRWAFEQHKGEPITIVFSVSGNIQLNRELRVSRSDWTLAGQTAPGDGILISRNKVNFGGSSNFIVRNMRFRIGQKSISGDILAENACGAENCSDFIFDHCAFGWSVEENMNTADAHFLTVQHSIVHEGLYNAGHSKGARGYGCQWGGSPATYHHNLLAHNNSRSPRFNGARGEDYVVFMEYVNNVNYNYGSRGGCYGGENTAAITSYNGLNSAHECNFINNYYKPGPNSSKTELWFVNSSGAREGATSWAPAKWWVDGNVGEGFAKATADNWKAMNTELYTLDQIRASERIVPATPYYKWTLAGPVGTYVPERYMLSGYMSGEEAYNYVVEHAGTVNRDKVEQRVAEEARTGKATYGGSLGRTRGIIDKETDAEGFYEYSIDYIVPADTDGDGMPDEWEKSVGLDINATDNNRINSDGYTALEVYLASLMGESMSTDFLMSGIENAVVSAKISYDPSTSILTVSPDAIGATLSVYALDGRMIYNRVVTSLESRLPLPSGINLLHLHGRNIAPRMLKISR</sequence>
<dbReference type="OrthoDB" id="8737820at2"/>
<evidence type="ECO:0000259" key="6">
    <source>
        <dbReference type="Pfam" id="PF01095"/>
    </source>
</evidence>
<keyword evidence="8" id="KW-1185">Reference proteome</keyword>
<dbReference type="RefSeq" id="WP_068960462.1">
    <property type="nucleotide sequence ID" value="NZ_CAJTAP010000005.1"/>
</dbReference>
<evidence type="ECO:0000313" key="7">
    <source>
        <dbReference type="EMBL" id="ANU63102.1"/>
    </source>
</evidence>
<dbReference type="SUPFAM" id="SSF51126">
    <property type="entry name" value="Pectin lyase-like"/>
    <property type="match status" value="2"/>
</dbReference>
<dbReference type="PANTHER" id="PTHR42970">
    <property type="entry name" value="PECTATE LYASE C-RELATED"/>
    <property type="match status" value="1"/>
</dbReference>
<organism evidence="7 8">
    <name type="scientific">Muribaculum intestinale</name>
    <dbReference type="NCBI Taxonomy" id="1796646"/>
    <lineage>
        <taxon>Bacteria</taxon>
        <taxon>Pseudomonadati</taxon>
        <taxon>Bacteroidota</taxon>
        <taxon>Bacteroidia</taxon>
        <taxon>Bacteroidales</taxon>
        <taxon>Muribaculaceae</taxon>
        <taxon>Muribaculum</taxon>
    </lineage>
</organism>
<keyword evidence="4" id="KW-0325">Glycoprotein</keyword>
<evidence type="ECO:0000256" key="2">
    <source>
        <dbReference type="ARBA" id="ARBA00022801"/>
    </source>
</evidence>
<evidence type="ECO:0000256" key="5">
    <source>
        <dbReference type="SAM" id="SignalP"/>
    </source>
</evidence>
<protein>
    <recommendedName>
        <fullName evidence="6">Pectinesterase catalytic domain-containing protein</fullName>
    </recommendedName>
</protein>
<dbReference type="InterPro" id="IPR052063">
    <property type="entry name" value="Polysaccharide_Lyase_1"/>
</dbReference>
<keyword evidence="2" id="KW-0378">Hydrolase</keyword>
<dbReference type="InterPro" id="IPR011050">
    <property type="entry name" value="Pectin_lyase_fold/virulence"/>
</dbReference>